<feature type="region of interest" description="Disordered" evidence="1">
    <location>
        <begin position="23"/>
        <end position="57"/>
    </location>
</feature>
<keyword evidence="3" id="KW-1185">Reference proteome</keyword>
<dbReference type="EMBL" id="OZ021744">
    <property type="protein sequence ID" value="CAK9310806.1"/>
    <property type="molecule type" value="Genomic_DNA"/>
</dbReference>
<name>A0ABP0XV52_9ROSI</name>
<organism evidence="2 3">
    <name type="scientific">Citrullus colocynthis</name>
    <name type="common">colocynth</name>
    <dbReference type="NCBI Taxonomy" id="252529"/>
    <lineage>
        <taxon>Eukaryota</taxon>
        <taxon>Viridiplantae</taxon>
        <taxon>Streptophyta</taxon>
        <taxon>Embryophyta</taxon>
        <taxon>Tracheophyta</taxon>
        <taxon>Spermatophyta</taxon>
        <taxon>Magnoliopsida</taxon>
        <taxon>eudicotyledons</taxon>
        <taxon>Gunneridae</taxon>
        <taxon>Pentapetalae</taxon>
        <taxon>rosids</taxon>
        <taxon>fabids</taxon>
        <taxon>Cucurbitales</taxon>
        <taxon>Cucurbitaceae</taxon>
        <taxon>Benincaseae</taxon>
        <taxon>Citrullus</taxon>
    </lineage>
</organism>
<sequence length="76" mass="8337">MKSDLQTISSLLRSLCKRKNIHNDEDGACNLDSTHPEPTSPTPPPQTETTGLDDSSAIRTAECESFQDLGLHKWVA</sequence>
<dbReference type="Proteomes" id="UP001642487">
    <property type="component" value="Chromosome 10"/>
</dbReference>
<accession>A0ABP0XV52</accession>
<protein>
    <submittedName>
        <fullName evidence="2">Uncharacterized protein</fullName>
    </submittedName>
</protein>
<proteinExistence type="predicted"/>
<evidence type="ECO:0000313" key="2">
    <source>
        <dbReference type="EMBL" id="CAK9310806.1"/>
    </source>
</evidence>
<gene>
    <name evidence="2" type="ORF">CITCOLO1_LOCUS2447</name>
</gene>
<evidence type="ECO:0000256" key="1">
    <source>
        <dbReference type="SAM" id="MobiDB-lite"/>
    </source>
</evidence>
<evidence type="ECO:0000313" key="3">
    <source>
        <dbReference type="Proteomes" id="UP001642487"/>
    </source>
</evidence>
<reference evidence="2 3" key="1">
    <citation type="submission" date="2024-03" db="EMBL/GenBank/DDBJ databases">
        <authorList>
            <person name="Gkanogiannis A."/>
            <person name="Becerra Lopez-Lavalle L."/>
        </authorList>
    </citation>
    <scope>NUCLEOTIDE SEQUENCE [LARGE SCALE GENOMIC DNA]</scope>
</reference>